<keyword evidence="2" id="KW-1185">Reference proteome</keyword>
<dbReference type="STRING" id="915059.NH26_05845"/>
<dbReference type="AlphaFoldDB" id="A0A1S1YY33"/>
<dbReference type="EMBL" id="JRYR02000001">
    <property type="protein sequence ID" value="OHX65908.1"/>
    <property type="molecule type" value="Genomic_DNA"/>
</dbReference>
<organism evidence="1 2">
    <name type="scientific">Flammeovirga pacifica</name>
    <dbReference type="NCBI Taxonomy" id="915059"/>
    <lineage>
        <taxon>Bacteria</taxon>
        <taxon>Pseudomonadati</taxon>
        <taxon>Bacteroidota</taxon>
        <taxon>Cytophagia</taxon>
        <taxon>Cytophagales</taxon>
        <taxon>Flammeovirgaceae</taxon>
        <taxon>Flammeovirga</taxon>
    </lineage>
</organism>
<gene>
    <name evidence="1" type="ORF">NH26_05845</name>
</gene>
<proteinExistence type="predicted"/>
<dbReference type="OrthoDB" id="981196at2"/>
<reference evidence="1 2" key="1">
    <citation type="journal article" date="2012" name="Int. J. Syst. Evol. Microbiol.">
        <title>Flammeovirga pacifica sp. nov., isolated from deep-sea sediment.</title>
        <authorList>
            <person name="Xu H."/>
            <person name="Fu Y."/>
            <person name="Yang N."/>
            <person name="Ding Z."/>
            <person name="Lai Q."/>
            <person name="Zeng R."/>
        </authorList>
    </citation>
    <scope>NUCLEOTIDE SEQUENCE [LARGE SCALE GENOMIC DNA]</scope>
    <source>
        <strain evidence="2">DSM 24597 / LMG 26175 / WPAGA1</strain>
    </source>
</reference>
<protein>
    <submittedName>
        <fullName evidence="1">Uncharacterized protein</fullName>
    </submittedName>
</protein>
<dbReference type="RefSeq" id="WP_044219084.1">
    <property type="nucleotide sequence ID" value="NZ_JRYR02000001.1"/>
</dbReference>
<dbReference type="Proteomes" id="UP000179797">
    <property type="component" value="Unassembled WGS sequence"/>
</dbReference>
<sequence length="98" mass="11640">MSVYHSILDLLKNKWILFSSPDYPSGKIKDLNILWADYLECYQLQMTIMLFNSSEVKIRIPLENDNEEYYIKLLRGSLGILFDKEEELRKHINAEKVI</sequence>
<evidence type="ECO:0000313" key="1">
    <source>
        <dbReference type="EMBL" id="OHX65908.1"/>
    </source>
</evidence>
<evidence type="ECO:0000313" key="2">
    <source>
        <dbReference type="Proteomes" id="UP000179797"/>
    </source>
</evidence>
<accession>A0A1S1YY33</accession>
<comment type="caution">
    <text evidence="1">The sequence shown here is derived from an EMBL/GenBank/DDBJ whole genome shotgun (WGS) entry which is preliminary data.</text>
</comment>
<name>A0A1S1YY33_FLAPC</name>